<sequence>MECVSSYPIWFILATTSSRIVSIVPSMEVKASQRLMNMKSLAPWLYLPFDPFVAGRALPSSLGAALRLDEFRFYGRPLWRVYHDRELLGVAVSKLLYGPMLEFEGNKLSEAHTFALFTQRICLQLSPSVASQAIEVSAVESHMRLATGVHAGRLLTACSSEPILALAAAHATRCTPDLKNATQSLIDLVSKYRVDRGLEGELYSRLILILARDKATMNGLYDENSQSLRPVTLRALLQKLVRSGYPQLDLKLRDTISSPRLPKLRPTVSSPPSPPFGSDVHVNYTHFVELAAEVTVLDAQWCFEMWCRGAAAQCVFTQPVIDGFIIGYRGKLDEPFDETKLYLIAYQTKAQQQSVLPSLDVGFTCPLIRYKNGTLVKPDHTILLFDLGAEDMKYRSSGTVVKVCIRAAVPTTHWGGYAGAQGVTETPGFFIGIRGLKPYAVLDDLNLQKLLHSINPEGPLDSKYGSRPRAKYSEFTRGKPQRPRYENLIIFFEWDFL</sequence>
<dbReference type="Proteomes" id="UP001219525">
    <property type="component" value="Unassembled WGS sequence"/>
</dbReference>
<evidence type="ECO:0000313" key="1">
    <source>
        <dbReference type="EMBL" id="KAJ7225306.1"/>
    </source>
</evidence>
<keyword evidence="2" id="KW-1185">Reference proteome</keyword>
<name>A0AAD6YNU9_9AGAR</name>
<proteinExistence type="predicted"/>
<dbReference type="AlphaFoldDB" id="A0AAD6YNU9"/>
<comment type="caution">
    <text evidence="1">The sequence shown here is derived from an EMBL/GenBank/DDBJ whole genome shotgun (WGS) entry which is preliminary data.</text>
</comment>
<dbReference type="PANTHER" id="PTHR33266:SF1">
    <property type="entry name" value="F-BOX DOMAIN-CONTAINING PROTEIN"/>
    <property type="match status" value="1"/>
</dbReference>
<organism evidence="1 2">
    <name type="scientific">Mycena pura</name>
    <dbReference type="NCBI Taxonomy" id="153505"/>
    <lineage>
        <taxon>Eukaryota</taxon>
        <taxon>Fungi</taxon>
        <taxon>Dikarya</taxon>
        <taxon>Basidiomycota</taxon>
        <taxon>Agaricomycotina</taxon>
        <taxon>Agaricomycetes</taxon>
        <taxon>Agaricomycetidae</taxon>
        <taxon>Agaricales</taxon>
        <taxon>Marasmiineae</taxon>
        <taxon>Mycenaceae</taxon>
        <taxon>Mycena</taxon>
    </lineage>
</organism>
<protein>
    <submittedName>
        <fullName evidence="1">Uncharacterized protein</fullName>
    </submittedName>
</protein>
<evidence type="ECO:0000313" key="2">
    <source>
        <dbReference type="Proteomes" id="UP001219525"/>
    </source>
</evidence>
<dbReference type="EMBL" id="JARJCW010000004">
    <property type="protein sequence ID" value="KAJ7225306.1"/>
    <property type="molecule type" value="Genomic_DNA"/>
</dbReference>
<dbReference type="PANTHER" id="PTHR33266">
    <property type="entry name" value="CHROMOSOME 15, WHOLE GENOME SHOTGUN SEQUENCE"/>
    <property type="match status" value="1"/>
</dbReference>
<accession>A0AAD6YNU9</accession>
<reference evidence="1" key="1">
    <citation type="submission" date="2023-03" db="EMBL/GenBank/DDBJ databases">
        <title>Massive genome expansion in bonnet fungi (Mycena s.s.) driven by repeated elements and novel gene families across ecological guilds.</title>
        <authorList>
            <consortium name="Lawrence Berkeley National Laboratory"/>
            <person name="Harder C.B."/>
            <person name="Miyauchi S."/>
            <person name="Viragh M."/>
            <person name="Kuo A."/>
            <person name="Thoen E."/>
            <person name="Andreopoulos B."/>
            <person name="Lu D."/>
            <person name="Skrede I."/>
            <person name="Drula E."/>
            <person name="Henrissat B."/>
            <person name="Morin E."/>
            <person name="Kohler A."/>
            <person name="Barry K."/>
            <person name="LaButti K."/>
            <person name="Morin E."/>
            <person name="Salamov A."/>
            <person name="Lipzen A."/>
            <person name="Mereny Z."/>
            <person name="Hegedus B."/>
            <person name="Baldrian P."/>
            <person name="Stursova M."/>
            <person name="Weitz H."/>
            <person name="Taylor A."/>
            <person name="Grigoriev I.V."/>
            <person name="Nagy L.G."/>
            <person name="Martin F."/>
            <person name="Kauserud H."/>
        </authorList>
    </citation>
    <scope>NUCLEOTIDE SEQUENCE</scope>
    <source>
        <strain evidence="1">9144</strain>
    </source>
</reference>
<gene>
    <name evidence="1" type="ORF">GGX14DRAFT_349380</name>
</gene>